<dbReference type="OrthoDB" id="438440at2759"/>
<feature type="domain" description="C2" evidence="3">
    <location>
        <begin position="115"/>
        <end position="231"/>
    </location>
</feature>
<name>A0A6J1DNK8_MOMCH</name>
<dbReference type="InterPro" id="IPR035892">
    <property type="entry name" value="C2_domain_sf"/>
</dbReference>
<dbReference type="SUPFAM" id="SSF53474">
    <property type="entry name" value="alpha/beta-Hydrolases"/>
    <property type="match status" value="1"/>
</dbReference>
<dbReference type="AlphaFoldDB" id="A0A6J1DNK8"/>
<dbReference type="InterPro" id="IPR002921">
    <property type="entry name" value="Fungal_lipase-type"/>
</dbReference>
<dbReference type="SMART" id="SM00239">
    <property type="entry name" value="C2"/>
    <property type="match status" value="1"/>
</dbReference>
<accession>A0A6J1DNK8</accession>
<evidence type="ECO:0000313" key="4">
    <source>
        <dbReference type="Proteomes" id="UP000504603"/>
    </source>
</evidence>
<dbReference type="InterPro" id="IPR029058">
    <property type="entry name" value="AB_hydrolase_fold"/>
</dbReference>
<dbReference type="RefSeq" id="XP_022155152.1">
    <property type="nucleotide sequence ID" value="XM_022299460.1"/>
</dbReference>
<dbReference type="PANTHER" id="PTHR47759:SF2">
    <property type="entry name" value="TRIGLYCERIDE LIPASE"/>
    <property type="match status" value="1"/>
</dbReference>
<feature type="region of interest" description="Disordered" evidence="2">
    <location>
        <begin position="311"/>
        <end position="333"/>
    </location>
</feature>
<keyword evidence="1" id="KW-0378">Hydrolase</keyword>
<evidence type="ECO:0000256" key="1">
    <source>
        <dbReference type="ARBA" id="ARBA00022801"/>
    </source>
</evidence>
<dbReference type="Gene3D" id="2.60.40.150">
    <property type="entry name" value="C2 domain"/>
    <property type="match status" value="1"/>
</dbReference>
<dbReference type="Gene3D" id="3.40.50.1820">
    <property type="entry name" value="alpha/beta hydrolase"/>
    <property type="match status" value="1"/>
</dbReference>
<dbReference type="Proteomes" id="UP000504603">
    <property type="component" value="Unplaced"/>
</dbReference>
<dbReference type="CDD" id="cd00519">
    <property type="entry name" value="Lipase_3"/>
    <property type="match status" value="1"/>
</dbReference>
<gene>
    <name evidence="5" type="primary">LOC111022292</name>
</gene>
<dbReference type="PANTHER" id="PTHR47759">
    <property type="entry name" value="OS04G0509100 PROTEIN"/>
    <property type="match status" value="1"/>
</dbReference>
<evidence type="ECO:0000256" key="2">
    <source>
        <dbReference type="SAM" id="MobiDB-lite"/>
    </source>
</evidence>
<reference evidence="5" key="1">
    <citation type="submission" date="2025-08" db="UniProtKB">
        <authorList>
            <consortium name="RefSeq"/>
        </authorList>
    </citation>
    <scope>IDENTIFICATION</scope>
    <source>
        <strain evidence="5">OHB3-1</strain>
    </source>
</reference>
<dbReference type="SUPFAM" id="SSF49562">
    <property type="entry name" value="C2 domain (Calcium/lipid-binding domain, CaLB)"/>
    <property type="match status" value="1"/>
</dbReference>
<keyword evidence="4" id="KW-1185">Reference proteome</keyword>
<dbReference type="GeneID" id="111022292"/>
<dbReference type="InterPro" id="IPR000008">
    <property type="entry name" value="C2_dom"/>
</dbReference>
<dbReference type="Pfam" id="PF01764">
    <property type="entry name" value="Lipase_3"/>
    <property type="match status" value="1"/>
</dbReference>
<dbReference type="PROSITE" id="PS50004">
    <property type="entry name" value="C2"/>
    <property type="match status" value="1"/>
</dbReference>
<sequence length="845" mass="94630">MASLHTHLPYNSSFSPLLPNLRQTRCLLVSRNLRPAFSGRARVLTFRINPWGRIGASSFRCLCRTGIEVENLSLLEGNERPPFDINLAVILAGFAFEAYTSPPENFGRCEVDAAGCTTVYLSESFIREIYDGQLFIKLKKGIDFPAMDLWGTSDPYVLFQLDGQVAKSKTKWGTKEPTWNENFTLNIKEASTKYVQVAAWDANLVTPHKRMGNAGINLESLCDGNLHDVSVELEGMGGGGKLQLEIKYRTFDEIEDDKRWWRVPFISEFLRNKNFASALNKLVGSDTVPVRQFVEYAFGKLKSFNDEYPSSDHLLSKPKDKDDTPSQLQNNEEVSITDISSVKESNSDEVAASDNRVENGQSLKEVTQSILAKQFDKQFWTNLADVTNQNIVKKLGLPAPEKLKWDGFELLNKIGLEARKSAEAGYIESGLASPKSLDIDQEQKNIRMAESTLTDVKKVKKDLLSQTESVLGALMVLTATVSQLNKEAQLIGKKETKDGISKKVGETLGSSGDGSLLDNRNSEEMKALFATAESAMEAWAMLATSLGHPSFIKSEFEKLCFLDNESTDTQVAIWRDFMRRRLVVSFRGTEQSRWKDLRTDLMLVPAGLNPERISGDFNKEVQVHSGFLSAYDSVRVRIISLIKKAINYKDDCGEPPVKWHVYVTGHSLGGALATLLALELSSSQLARHGAINVTMYNFGSPRVGNRQFAQIYNEKVKDSWRVVNHRDIIPTVPRLMGYCHVAQPVYLATGDLKDALENMELQADGYQGDVIGEATPDVLVNEFMKGEKELVEKLLHTEINIFRAIRDGSALMQHMEDFYYITLLENVRSNYQNVGNLQSDQQGDL</sequence>
<dbReference type="GO" id="GO:0016787">
    <property type="term" value="F:hydrolase activity"/>
    <property type="evidence" value="ECO:0007669"/>
    <property type="project" value="UniProtKB-KW"/>
</dbReference>
<evidence type="ECO:0000313" key="5">
    <source>
        <dbReference type="RefSeq" id="XP_022155152.1"/>
    </source>
</evidence>
<organism evidence="4 5">
    <name type="scientific">Momordica charantia</name>
    <name type="common">Bitter gourd</name>
    <name type="synonym">Balsam pear</name>
    <dbReference type="NCBI Taxonomy" id="3673"/>
    <lineage>
        <taxon>Eukaryota</taxon>
        <taxon>Viridiplantae</taxon>
        <taxon>Streptophyta</taxon>
        <taxon>Embryophyta</taxon>
        <taxon>Tracheophyta</taxon>
        <taxon>Spermatophyta</taxon>
        <taxon>Magnoliopsida</taxon>
        <taxon>eudicotyledons</taxon>
        <taxon>Gunneridae</taxon>
        <taxon>Pentapetalae</taxon>
        <taxon>rosids</taxon>
        <taxon>fabids</taxon>
        <taxon>Cucurbitales</taxon>
        <taxon>Cucurbitaceae</taxon>
        <taxon>Momordiceae</taxon>
        <taxon>Momordica</taxon>
    </lineage>
</organism>
<feature type="compositionally biased region" description="Basic and acidic residues" evidence="2">
    <location>
        <begin position="314"/>
        <end position="324"/>
    </location>
</feature>
<proteinExistence type="predicted"/>
<protein>
    <submittedName>
        <fullName evidence="5">Uncharacterized protein LOC111022292</fullName>
    </submittedName>
</protein>
<evidence type="ECO:0000259" key="3">
    <source>
        <dbReference type="PROSITE" id="PS50004"/>
    </source>
</evidence>
<dbReference type="GO" id="GO:0006629">
    <property type="term" value="P:lipid metabolic process"/>
    <property type="evidence" value="ECO:0007669"/>
    <property type="project" value="InterPro"/>
</dbReference>
<dbReference type="CDD" id="cd00030">
    <property type="entry name" value="C2"/>
    <property type="match status" value="1"/>
</dbReference>
<dbReference type="Pfam" id="PF00168">
    <property type="entry name" value="C2"/>
    <property type="match status" value="1"/>
</dbReference>
<dbReference type="KEGG" id="mcha:111022292"/>